<protein>
    <submittedName>
        <fullName evidence="1">DUF1259 domain-containing protein</fullName>
    </submittedName>
</protein>
<reference evidence="1 2" key="1">
    <citation type="submission" date="2023-06" db="EMBL/GenBank/DDBJ databases">
        <title>Sporosarcina sp. nov., isolated from Korean traditional fermented seafood 'Jeotgal'.</title>
        <authorList>
            <person name="Yang A.I."/>
            <person name="Shin N.-R."/>
        </authorList>
    </citation>
    <scope>NUCLEOTIDE SEQUENCE [LARGE SCALE GENOMIC DNA]</scope>
    <source>
        <strain evidence="1 2">KCTC43456</strain>
    </source>
</reference>
<dbReference type="Pfam" id="PF07485">
    <property type="entry name" value="DUF1529"/>
    <property type="match status" value="1"/>
</dbReference>
<dbReference type="RefSeq" id="WP_283733941.1">
    <property type="nucleotide sequence ID" value="NZ_CP125968.1"/>
</dbReference>
<evidence type="ECO:0000313" key="1">
    <source>
        <dbReference type="EMBL" id="MDW0117679.1"/>
    </source>
</evidence>
<evidence type="ECO:0000313" key="2">
    <source>
        <dbReference type="Proteomes" id="UP001271648"/>
    </source>
</evidence>
<dbReference type="EMBL" id="JAUBDJ010000007">
    <property type="protein sequence ID" value="MDW0117679.1"/>
    <property type="molecule type" value="Genomic_DNA"/>
</dbReference>
<accession>A0AAW9ABU2</accession>
<organism evidence="1 2">
    <name type="scientific">Sporosarcina thermotolerans</name>
    <dbReference type="NCBI Taxonomy" id="633404"/>
    <lineage>
        <taxon>Bacteria</taxon>
        <taxon>Bacillati</taxon>
        <taxon>Bacillota</taxon>
        <taxon>Bacilli</taxon>
        <taxon>Bacillales</taxon>
        <taxon>Caryophanaceae</taxon>
        <taxon>Sporosarcina</taxon>
    </lineage>
</organism>
<keyword evidence="2" id="KW-1185">Reference proteome</keyword>
<name>A0AAW9ABU2_9BACL</name>
<dbReference type="AlphaFoldDB" id="A0AAW9ABU2"/>
<dbReference type="InterPro" id="IPR011094">
    <property type="entry name" value="Uncharacterised_LppY/LpqO"/>
</dbReference>
<dbReference type="Proteomes" id="UP001271648">
    <property type="component" value="Unassembled WGS sequence"/>
</dbReference>
<proteinExistence type="predicted"/>
<sequence>MVQNSSICKQFGDILKGKSKTENGVCRVALHRTFKATVQGKASTSVLPVGVLFESLDHNGNALNLTEMAILQEEIPAFMHSLLNQGLIVSALHNHWLYTSPLIMYIHVQSVEPPLDFARKMEYSFRFLSSPPIS</sequence>
<comment type="caution">
    <text evidence="1">The sequence shown here is derived from an EMBL/GenBank/DDBJ whole genome shotgun (WGS) entry which is preliminary data.</text>
</comment>
<gene>
    <name evidence="1" type="ORF">QTL97_12085</name>
</gene>